<evidence type="ECO:0000256" key="1">
    <source>
        <dbReference type="ARBA" id="ARBA00022737"/>
    </source>
</evidence>
<accession>A0A395RF99</accession>
<sequence length="395" mass="45126">MVWKSSLIFFASILVTCHRFQKSFFNLSTQFMEYSIFCTEYGAFVDSVDNYGNTPLLYAQTPECVDLLLHYDASPTDILTKSLVETVYRFGQGSAGISQNSMNTAQQQLGLSSLGWLDASIPVYRFHSKNLDDFIVHELPKYQPEGHTRLFNYLSVLASDYSLCSVLQSNIQLDNVGPFPWHLYSPESFYRSSFLSKHFRMFFKRFGYESVKQWVNLEPVEGWSPLCRAASQNCTKKMENCLSLGADIEYEGCPLGSALMIASACGQLEPVKLLIRRGARVHYKGRVGYLSVLRVARSKIVRSWLLVGRFNDQQRIGDITENHSTMEMRPWSGLVQARVNLHGYQRVRHDETMFDCATRLSEYAWALRGRVAPYIDGLVFNRHEPPIRSAFATLV</sequence>
<feature type="chain" id="PRO_5017200101" evidence="3">
    <location>
        <begin position="18"/>
        <end position="395"/>
    </location>
</feature>
<evidence type="ECO:0000313" key="4">
    <source>
        <dbReference type="EMBL" id="RGP58703.1"/>
    </source>
</evidence>
<keyword evidence="5" id="KW-1185">Reference proteome</keyword>
<dbReference type="STRING" id="694270.A0A395RF99"/>
<proteinExistence type="predicted"/>
<protein>
    <submittedName>
        <fullName evidence="4">Uncharacterized protein</fullName>
    </submittedName>
</protein>
<name>A0A395RF99_9HYPO</name>
<dbReference type="InterPro" id="IPR002110">
    <property type="entry name" value="Ankyrin_rpt"/>
</dbReference>
<keyword evidence="3" id="KW-0732">Signal</keyword>
<evidence type="ECO:0000256" key="2">
    <source>
        <dbReference type="ARBA" id="ARBA00023043"/>
    </source>
</evidence>
<dbReference type="EMBL" id="PXOG01000467">
    <property type="protein sequence ID" value="RGP58703.1"/>
    <property type="molecule type" value="Genomic_DNA"/>
</dbReference>
<dbReference type="Gene3D" id="1.25.40.20">
    <property type="entry name" value="Ankyrin repeat-containing domain"/>
    <property type="match status" value="1"/>
</dbReference>
<dbReference type="SMART" id="SM00248">
    <property type="entry name" value="ANK"/>
    <property type="match status" value="3"/>
</dbReference>
<keyword evidence="2" id="KW-0040">ANK repeat</keyword>
<gene>
    <name evidence="4" type="ORF">FLONG3_11416</name>
</gene>
<dbReference type="InterPro" id="IPR036770">
    <property type="entry name" value="Ankyrin_rpt-contain_sf"/>
</dbReference>
<evidence type="ECO:0000313" key="5">
    <source>
        <dbReference type="Proteomes" id="UP000266234"/>
    </source>
</evidence>
<dbReference type="PANTHER" id="PTHR24171">
    <property type="entry name" value="ANKYRIN REPEAT DOMAIN-CONTAINING PROTEIN 39-RELATED"/>
    <property type="match status" value="1"/>
</dbReference>
<keyword evidence="1" id="KW-0677">Repeat</keyword>
<evidence type="ECO:0000256" key="3">
    <source>
        <dbReference type="SAM" id="SignalP"/>
    </source>
</evidence>
<dbReference type="OrthoDB" id="194358at2759"/>
<organism evidence="4 5">
    <name type="scientific">Fusarium longipes</name>
    <dbReference type="NCBI Taxonomy" id="694270"/>
    <lineage>
        <taxon>Eukaryota</taxon>
        <taxon>Fungi</taxon>
        <taxon>Dikarya</taxon>
        <taxon>Ascomycota</taxon>
        <taxon>Pezizomycotina</taxon>
        <taxon>Sordariomycetes</taxon>
        <taxon>Hypocreomycetidae</taxon>
        <taxon>Hypocreales</taxon>
        <taxon>Nectriaceae</taxon>
        <taxon>Fusarium</taxon>
    </lineage>
</organism>
<dbReference type="AlphaFoldDB" id="A0A395RF99"/>
<dbReference type="Proteomes" id="UP000266234">
    <property type="component" value="Unassembled WGS sequence"/>
</dbReference>
<dbReference type="Pfam" id="PF00023">
    <property type="entry name" value="Ank"/>
    <property type="match status" value="1"/>
</dbReference>
<dbReference type="SUPFAM" id="SSF48403">
    <property type="entry name" value="Ankyrin repeat"/>
    <property type="match status" value="1"/>
</dbReference>
<comment type="caution">
    <text evidence="4">The sequence shown here is derived from an EMBL/GenBank/DDBJ whole genome shotgun (WGS) entry which is preliminary data.</text>
</comment>
<reference evidence="4 5" key="1">
    <citation type="journal article" date="2018" name="PLoS Pathog.">
        <title>Evolution of structural diversity of trichothecenes, a family of toxins produced by plant pathogenic and entomopathogenic fungi.</title>
        <authorList>
            <person name="Proctor R.H."/>
            <person name="McCormick S.P."/>
            <person name="Kim H.S."/>
            <person name="Cardoza R.E."/>
            <person name="Stanley A.M."/>
            <person name="Lindo L."/>
            <person name="Kelly A."/>
            <person name="Brown D.W."/>
            <person name="Lee T."/>
            <person name="Vaughan M.M."/>
            <person name="Alexander N.J."/>
            <person name="Busman M."/>
            <person name="Gutierrez S."/>
        </authorList>
    </citation>
    <scope>NUCLEOTIDE SEQUENCE [LARGE SCALE GENOMIC DNA]</scope>
    <source>
        <strain evidence="4 5">NRRL 20695</strain>
    </source>
</reference>
<feature type="signal peptide" evidence="3">
    <location>
        <begin position="1"/>
        <end position="17"/>
    </location>
</feature>